<dbReference type="PROSITE" id="PS50059">
    <property type="entry name" value="FKBP_PPIASE"/>
    <property type="match status" value="1"/>
</dbReference>
<comment type="catalytic activity">
    <reaction evidence="1 5 6">
        <text>[protein]-peptidylproline (omega=180) = [protein]-peptidylproline (omega=0)</text>
        <dbReference type="Rhea" id="RHEA:16237"/>
        <dbReference type="Rhea" id="RHEA-COMP:10747"/>
        <dbReference type="Rhea" id="RHEA-COMP:10748"/>
        <dbReference type="ChEBI" id="CHEBI:83833"/>
        <dbReference type="ChEBI" id="CHEBI:83834"/>
        <dbReference type="EC" id="5.2.1.8"/>
    </reaction>
</comment>
<comment type="caution">
    <text evidence="10">The sequence shown here is derived from an EMBL/GenBank/DDBJ whole genome shotgun (WGS) entry which is preliminary data.</text>
</comment>
<keyword evidence="3 5" id="KW-0697">Rotamase</keyword>
<dbReference type="Gene3D" id="3.10.50.40">
    <property type="match status" value="1"/>
</dbReference>
<dbReference type="InterPro" id="IPR001179">
    <property type="entry name" value="PPIase_FKBP_dom"/>
</dbReference>
<accession>A0A0G9MSS1</accession>
<evidence type="ECO:0000256" key="4">
    <source>
        <dbReference type="ARBA" id="ARBA00023235"/>
    </source>
</evidence>
<dbReference type="STRING" id="1581420.AAW00_11790"/>
<evidence type="ECO:0000256" key="2">
    <source>
        <dbReference type="ARBA" id="ARBA00006577"/>
    </source>
</evidence>
<dbReference type="RefSeq" id="WP_047004653.1">
    <property type="nucleotide sequence ID" value="NZ_LBHB01000003.1"/>
</dbReference>
<dbReference type="EMBL" id="LBHB01000003">
    <property type="protein sequence ID" value="KLE33766.1"/>
    <property type="molecule type" value="Genomic_DNA"/>
</dbReference>
<proteinExistence type="inferred from homology"/>
<feature type="domain" description="PPIase FKBP-type" evidence="9">
    <location>
        <begin position="59"/>
        <end position="154"/>
    </location>
</feature>
<evidence type="ECO:0000313" key="10">
    <source>
        <dbReference type="EMBL" id="KLE33766.1"/>
    </source>
</evidence>
<sequence length="200" mass="20895">MTEVTRVPLQPIAKGSLAKLWLGVLAAIVLAAGVAWLAMPPGVSVDTVRAGEGPNPTAEDVVFVNYTGRLADGTVFDRSQPTNLPVPGIFPEGTPLPLSDMVPGFTQAMVQTQKGGQYTIFIPSDLAFGADVPPGGPIPPNSDLTFDVEVVDFMTRADFDQRLQTLQQMMMQQQMQGGEGGQGGAPAAPVPPAGEDGPPQ</sequence>
<dbReference type="OrthoDB" id="9812109at2"/>
<keyword evidence="8" id="KW-0472">Membrane</keyword>
<dbReference type="AlphaFoldDB" id="A0A0G9MSS1"/>
<evidence type="ECO:0000256" key="3">
    <source>
        <dbReference type="ARBA" id="ARBA00023110"/>
    </source>
</evidence>
<dbReference type="GO" id="GO:0003755">
    <property type="term" value="F:peptidyl-prolyl cis-trans isomerase activity"/>
    <property type="evidence" value="ECO:0007669"/>
    <property type="project" value="UniProtKB-UniRule"/>
</dbReference>
<name>A0A0G9MSS1_9SPHN</name>
<dbReference type="EC" id="5.2.1.8" evidence="6"/>
<keyword evidence="4 5" id="KW-0413">Isomerase</keyword>
<evidence type="ECO:0000313" key="11">
    <source>
        <dbReference type="Proteomes" id="UP000053464"/>
    </source>
</evidence>
<evidence type="ECO:0000256" key="5">
    <source>
        <dbReference type="PROSITE-ProRule" id="PRU00277"/>
    </source>
</evidence>
<evidence type="ECO:0000256" key="8">
    <source>
        <dbReference type="SAM" id="Phobius"/>
    </source>
</evidence>
<reference evidence="10 11" key="1">
    <citation type="submission" date="2015-04" db="EMBL/GenBank/DDBJ databases">
        <title>The draft genome sequence of Erythrobacter luteus KA37.</title>
        <authorList>
            <person name="Zhuang L."/>
            <person name="Liu Y."/>
            <person name="Shao Z."/>
        </authorList>
    </citation>
    <scope>NUCLEOTIDE SEQUENCE [LARGE SCALE GENOMIC DNA]</scope>
    <source>
        <strain evidence="10 11">KA37</strain>
    </source>
</reference>
<gene>
    <name evidence="10" type="ORF">AAW00_11790</name>
</gene>
<keyword evidence="11" id="KW-1185">Reference proteome</keyword>
<dbReference type="PATRIC" id="fig|1581420.6.peg.2411"/>
<dbReference type="PANTHER" id="PTHR43811:SF19">
    <property type="entry name" value="39 KDA FK506-BINDING NUCLEAR PROTEIN"/>
    <property type="match status" value="1"/>
</dbReference>
<protein>
    <recommendedName>
        <fullName evidence="6">Peptidyl-prolyl cis-trans isomerase</fullName>
        <ecNumber evidence="6">5.2.1.8</ecNumber>
    </recommendedName>
</protein>
<organism evidence="10 11">
    <name type="scientific">Aurantiacibacter luteus</name>
    <dbReference type="NCBI Taxonomy" id="1581420"/>
    <lineage>
        <taxon>Bacteria</taxon>
        <taxon>Pseudomonadati</taxon>
        <taxon>Pseudomonadota</taxon>
        <taxon>Alphaproteobacteria</taxon>
        <taxon>Sphingomonadales</taxon>
        <taxon>Erythrobacteraceae</taxon>
        <taxon>Aurantiacibacter</taxon>
    </lineage>
</organism>
<feature type="transmembrane region" description="Helical" evidence="8">
    <location>
        <begin position="20"/>
        <end position="39"/>
    </location>
</feature>
<keyword evidence="8" id="KW-1133">Transmembrane helix</keyword>
<feature type="region of interest" description="Disordered" evidence="7">
    <location>
        <begin position="172"/>
        <end position="200"/>
    </location>
</feature>
<keyword evidence="8" id="KW-0812">Transmembrane</keyword>
<dbReference type="Proteomes" id="UP000053464">
    <property type="component" value="Unassembled WGS sequence"/>
</dbReference>
<evidence type="ECO:0000256" key="6">
    <source>
        <dbReference type="RuleBase" id="RU003915"/>
    </source>
</evidence>
<dbReference type="PANTHER" id="PTHR43811">
    <property type="entry name" value="FKBP-TYPE PEPTIDYL-PROLYL CIS-TRANS ISOMERASE FKPA"/>
    <property type="match status" value="1"/>
</dbReference>
<evidence type="ECO:0000256" key="7">
    <source>
        <dbReference type="SAM" id="MobiDB-lite"/>
    </source>
</evidence>
<dbReference type="SUPFAM" id="SSF54534">
    <property type="entry name" value="FKBP-like"/>
    <property type="match status" value="1"/>
</dbReference>
<evidence type="ECO:0000256" key="1">
    <source>
        <dbReference type="ARBA" id="ARBA00000971"/>
    </source>
</evidence>
<feature type="compositionally biased region" description="Pro residues" evidence="7">
    <location>
        <begin position="188"/>
        <end position="200"/>
    </location>
</feature>
<evidence type="ECO:0000259" key="9">
    <source>
        <dbReference type="PROSITE" id="PS50059"/>
    </source>
</evidence>
<dbReference type="InterPro" id="IPR046357">
    <property type="entry name" value="PPIase_dom_sf"/>
</dbReference>
<comment type="similarity">
    <text evidence="2 6">Belongs to the FKBP-type PPIase family.</text>
</comment>
<dbReference type="Pfam" id="PF00254">
    <property type="entry name" value="FKBP_C"/>
    <property type="match status" value="1"/>
</dbReference>